<gene>
    <name evidence="3" type="ORF">ACFQ4R_09450</name>
</gene>
<dbReference type="EMBL" id="JBHTOH010000088">
    <property type="protein sequence ID" value="MFD1411808.1"/>
    <property type="molecule type" value="Genomic_DNA"/>
</dbReference>
<evidence type="ECO:0000313" key="3">
    <source>
        <dbReference type="EMBL" id="MFD1411808.1"/>
    </source>
</evidence>
<name>A0ABW4BPP9_9LACO</name>
<dbReference type="Pfam" id="PF14542">
    <property type="entry name" value="Acetyltransf_CG"/>
    <property type="match status" value="1"/>
</dbReference>
<dbReference type="InterPro" id="IPR000182">
    <property type="entry name" value="GNAT_dom"/>
</dbReference>
<dbReference type="Proteomes" id="UP001597191">
    <property type="component" value="Unassembled WGS sequence"/>
</dbReference>
<dbReference type="PROSITE" id="PS51729">
    <property type="entry name" value="GNAT_YJDJ"/>
    <property type="match status" value="1"/>
</dbReference>
<keyword evidence="4" id="KW-1185">Reference proteome</keyword>
<evidence type="ECO:0000313" key="4">
    <source>
        <dbReference type="Proteomes" id="UP001597191"/>
    </source>
</evidence>
<dbReference type="InterPro" id="IPR016181">
    <property type="entry name" value="Acyl_CoA_acyltransferase"/>
</dbReference>
<dbReference type="RefSeq" id="WP_125649972.1">
    <property type="nucleotide sequence ID" value="NZ_JBHTOH010000088.1"/>
</dbReference>
<dbReference type="EC" id="2.3.1.-" evidence="3"/>
<protein>
    <submittedName>
        <fullName evidence="3">GNAT family N-acetyltransferase</fullName>
        <ecNumber evidence="3">2.3.1.-</ecNumber>
    </submittedName>
</protein>
<dbReference type="PROSITE" id="PS51186">
    <property type="entry name" value="GNAT"/>
    <property type="match status" value="1"/>
</dbReference>
<dbReference type="PANTHER" id="PTHR31435">
    <property type="entry name" value="PROTEIN NATD1"/>
    <property type="match status" value="1"/>
</dbReference>
<evidence type="ECO:0000259" key="1">
    <source>
        <dbReference type="PROSITE" id="PS51186"/>
    </source>
</evidence>
<keyword evidence="3" id="KW-0012">Acyltransferase</keyword>
<accession>A0ABW4BPP9</accession>
<dbReference type="PANTHER" id="PTHR31435:SF10">
    <property type="entry name" value="BSR4717 PROTEIN"/>
    <property type="match status" value="1"/>
</dbReference>
<dbReference type="InterPro" id="IPR045057">
    <property type="entry name" value="Gcn5-rel_NAT"/>
</dbReference>
<dbReference type="Gene3D" id="3.40.630.30">
    <property type="match status" value="1"/>
</dbReference>
<reference evidence="4" key="1">
    <citation type="journal article" date="2019" name="Int. J. Syst. Evol. Microbiol.">
        <title>The Global Catalogue of Microorganisms (GCM) 10K type strain sequencing project: providing services to taxonomists for standard genome sequencing and annotation.</title>
        <authorList>
            <consortium name="The Broad Institute Genomics Platform"/>
            <consortium name="The Broad Institute Genome Sequencing Center for Infectious Disease"/>
            <person name="Wu L."/>
            <person name="Ma J."/>
        </authorList>
    </citation>
    <scope>NUCLEOTIDE SEQUENCE [LARGE SCALE GENOMIC DNA]</scope>
    <source>
        <strain evidence="4">CCM 8937</strain>
    </source>
</reference>
<proteinExistence type="predicted"/>
<dbReference type="CDD" id="cd04301">
    <property type="entry name" value="NAT_SF"/>
    <property type="match status" value="1"/>
</dbReference>
<organism evidence="3 4">
    <name type="scientific">Lapidilactobacillus gannanensis</name>
    <dbReference type="NCBI Taxonomy" id="2486002"/>
    <lineage>
        <taxon>Bacteria</taxon>
        <taxon>Bacillati</taxon>
        <taxon>Bacillota</taxon>
        <taxon>Bacilli</taxon>
        <taxon>Lactobacillales</taxon>
        <taxon>Lactobacillaceae</taxon>
        <taxon>Lapidilactobacillus</taxon>
    </lineage>
</organism>
<dbReference type="InterPro" id="IPR031165">
    <property type="entry name" value="GNAT_YJDJ"/>
</dbReference>
<keyword evidence="3" id="KW-0808">Transferase</keyword>
<feature type="domain" description="N-acetyltransferase" evidence="1">
    <location>
        <begin position="1"/>
        <end position="99"/>
    </location>
</feature>
<dbReference type="SUPFAM" id="SSF55729">
    <property type="entry name" value="Acyl-CoA N-acyltransferases (Nat)"/>
    <property type="match status" value="1"/>
</dbReference>
<comment type="caution">
    <text evidence="3">The sequence shown here is derived from an EMBL/GenBank/DDBJ whole genome shotgun (WGS) entry which is preliminary data.</text>
</comment>
<evidence type="ECO:0000259" key="2">
    <source>
        <dbReference type="PROSITE" id="PS51729"/>
    </source>
</evidence>
<feature type="domain" description="N-acetyltransferase" evidence="2">
    <location>
        <begin position="2"/>
        <end position="91"/>
    </location>
</feature>
<dbReference type="GO" id="GO:0016746">
    <property type="term" value="F:acyltransferase activity"/>
    <property type="evidence" value="ECO:0007669"/>
    <property type="project" value="UniProtKB-KW"/>
</dbReference>
<sequence>MEFNYEPGRFYHLGPDQKLLAEVTFQEAANHEFYALDHTFVDPSLRGQGIARQLVAAVVAKARADHKQIMPLCTYAKHEFEQRADYADVYYHNPKGAQE</sequence>